<proteinExistence type="predicted"/>
<feature type="domain" description="Protein CotJB" evidence="1">
    <location>
        <begin position="6"/>
        <end position="81"/>
    </location>
</feature>
<dbReference type="AlphaFoldDB" id="W6NEP3"/>
<gene>
    <name evidence="2" type="ORF">CTDIVETGP_0602</name>
</gene>
<protein>
    <submittedName>
        <fullName evidence="2">Spore coat peptide assembly protein cotJB</fullName>
    </submittedName>
</protein>
<dbReference type="OrthoDB" id="9804099at2"/>
<dbReference type="InterPro" id="IPR016571">
    <property type="entry name" value="Spore_coat_assembly_CotJB"/>
</dbReference>
<reference evidence="2 3" key="1">
    <citation type="journal article" date="2015" name="Genome Announc.">
        <title>Draft Genome Sequence of Clostridium tyrobutyricum Strain DIVETGP, Isolated from Cow's Milk for Grana Padano Production.</title>
        <authorList>
            <person name="Soggiu A."/>
            <person name="Piras C."/>
            <person name="Gaiarsa S."/>
            <person name="Sassera D."/>
            <person name="Roncada P."/>
            <person name="Bendixen E."/>
            <person name="Brasca M."/>
            <person name="Bonizzi L."/>
        </authorList>
    </citation>
    <scope>NUCLEOTIDE SEQUENCE [LARGE SCALE GENOMIC DNA]</scope>
    <source>
        <strain evidence="2 3">DIVETGP</strain>
    </source>
</reference>
<evidence type="ECO:0000259" key="1">
    <source>
        <dbReference type="Pfam" id="PF12652"/>
    </source>
</evidence>
<accession>W6NEP3</accession>
<sequence length="87" mass="10458">MSDRKKLLNKIRQLEFAAIDLNLYLDNFPNNRDALSAYNKYTKQLICLKKEYEDNYGLLTNFGSSTSKYPWSWINDPWPWEPEAYRE</sequence>
<dbReference type="PIRSF" id="PIRSF010606">
    <property type="entry name" value="Spore_coat_CotJB"/>
    <property type="match status" value="1"/>
</dbReference>
<dbReference type="Proteomes" id="UP000019482">
    <property type="component" value="Unassembled WGS sequence"/>
</dbReference>
<dbReference type="GeneID" id="29420076"/>
<dbReference type="InterPro" id="IPR024207">
    <property type="entry name" value="CotJB_dom"/>
</dbReference>
<dbReference type="Pfam" id="PF12652">
    <property type="entry name" value="CotJB"/>
    <property type="match status" value="1"/>
</dbReference>
<evidence type="ECO:0000313" key="3">
    <source>
        <dbReference type="Proteomes" id="UP000019482"/>
    </source>
</evidence>
<comment type="caution">
    <text evidence="2">The sequence shown here is derived from an EMBL/GenBank/DDBJ whole genome shotgun (WGS) entry which is preliminary data.</text>
</comment>
<name>W6NEP3_CLOTY</name>
<dbReference type="EMBL" id="CBXI010000008">
    <property type="protein sequence ID" value="CDL90532.1"/>
    <property type="molecule type" value="Genomic_DNA"/>
</dbReference>
<dbReference type="RefSeq" id="WP_017750436.1">
    <property type="nucleotide sequence ID" value="NZ_CBXI010000008.1"/>
</dbReference>
<keyword evidence="3" id="KW-1185">Reference proteome</keyword>
<evidence type="ECO:0000313" key="2">
    <source>
        <dbReference type="EMBL" id="CDL90532.1"/>
    </source>
</evidence>
<organism evidence="2 3">
    <name type="scientific">Clostridium tyrobutyricum DIVETGP</name>
    <dbReference type="NCBI Taxonomy" id="1408889"/>
    <lineage>
        <taxon>Bacteria</taxon>
        <taxon>Bacillati</taxon>
        <taxon>Bacillota</taxon>
        <taxon>Clostridia</taxon>
        <taxon>Eubacteriales</taxon>
        <taxon>Clostridiaceae</taxon>
        <taxon>Clostridium</taxon>
    </lineage>
</organism>